<dbReference type="EMBL" id="FWXB01000011">
    <property type="protein sequence ID" value="SMC13094.1"/>
    <property type="molecule type" value="Genomic_DNA"/>
</dbReference>
<sequence>MKPSYLALIAALSFSQAAFADGHASGDAAAGEKEFKKCKACHMIRDHEGNTIVKGGKIGPNLYGLHNRTAGSVEDGKYSKFMVSAGEAGLAWNEEDFVAYVADPTGFLREYLDDGSAKAKMTFRLKKEDAARNVWAYILSTGPNPE</sequence>
<organism evidence="7 8">
    <name type="scientific">Roseovarius aestuarii</name>
    <dbReference type="NCBI Taxonomy" id="475083"/>
    <lineage>
        <taxon>Bacteria</taxon>
        <taxon>Pseudomonadati</taxon>
        <taxon>Pseudomonadota</taxon>
        <taxon>Alphaproteobacteria</taxon>
        <taxon>Rhodobacterales</taxon>
        <taxon>Roseobacteraceae</taxon>
        <taxon>Roseovarius</taxon>
    </lineage>
</organism>
<name>A0A1X7BU37_9RHOB</name>
<reference evidence="7 8" key="1">
    <citation type="submission" date="2017-03" db="EMBL/GenBank/DDBJ databases">
        <authorList>
            <person name="Afonso C.L."/>
            <person name="Miller P.J."/>
            <person name="Scott M.A."/>
            <person name="Spackman E."/>
            <person name="Goraichik I."/>
            <person name="Dimitrov K.M."/>
            <person name="Suarez D.L."/>
            <person name="Swayne D.E."/>
        </authorList>
    </citation>
    <scope>NUCLEOTIDE SEQUENCE [LARGE SCALE GENOMIC DNA]</scope>
    <source>
        <strain evidence="7 8">CECT 7745</strain>
    </source>
</reference>
<dbReference type="InterPro" id="IPR009056">
    <property type="entry name" value="Cyt_c-like_dom"/>
</dbReference>
<dbReference type="RefSeq" id="WP_085801035.1">
    <property type="nucleotide sequence ID" value="NZ_FWXB01000011.1"/>
</dbReference>
<keyword evidence="2 4" id="KW-0479">Metal-binding</keyword>
<evidence type="ECO:0000256" key="4">
    <source>
        <dbReference type="PROSITE-ProRule" id="PRU00433"/>
    </source>
</evidence>
<feature type="domain" description="Cytochrome c" evidence="6">
    <location>
        <begin position="26"/>
        <end position="142"/>
    </location>
</feature>
<evidence type="ECO:0000256" key="3">
    <source>
        <dbReference type="ARBA" id="ARBA00023004"/>
    </source>
</evidence>
<proteinExistence type="predicted"/>
<keyword evidence="5" id="KW-0732">Signal</keyword>
<keyword evidence="3 4" id="KW-0408">Iron</keyword>
<dbReference type="OrthoDB" id="9805828at2"/>
<dbReference type="GO" id="GO:0009055">
    <property type="term" value="F:electron transfer activity"/>
    <property type="evidence" value="ECO:0007669"/>
    <property type="project" value="InterPro"/>
</dbReference>
<dbReference type="SUPFAM" id="SSF46626">
    <property type="entry name" value="Cytochrome c"/>
    <property type="match status" value="1"/>
</dbReference>
<keyword evidence="8" id="KW-1185">Reference proteome</keyword>
<dbReference type="AlphaFoldDB" id="A0A1X7BU37"/>
<evidence type="ECO:0000256" key="2">
    <source>
        <dbReference type="ARBA" id="ARBA00022723"/>
    </source>
</evidence>
<protein>
    <submittedName>
        <fullName evidence="7">Cytochrome c2</fullName>
    </submittedName>
</protein>
<evidence type="ECO:0000313" key="7">
    <source>
        <dbReference type="EMBL" id="SMC13094.1"/>
    </source>
</evidence>
<feature type="chain" id="PRO_5013276348" evidence="5">
    <location>
        <begin position="21"/>
        <end position="146"/>
    </location>
</feature>
<gene>
    <name evidence="7" type="ORF">ROA7745_02928</name>
</gene>
<keyword evidence="1 4" id="KW-0349">Heme</keyword>
<dbReference type="InterPro" id="IPR036909">
    <property type="entry name" value="Cyt_c-like_dom_sf"/>
</dbReference>
<dbReference type="GO" id="GO:0046872">
    <property type="term" value="F:metal ion binding"/>
    <property type="evidence" value="ECO:0007669"/>
    <property type="project" value="UniProtKB-KW"/>
</dbReference>
<accession>A0A1X7BU37</accession>
<feature type="signal peptide" evidence="5">
    <location>
        <begin position="1"/>
        <end position="20"/>
    </location>
</feature>
<dbReference type="Gene3D" id="1.10.760.10">
    <property type="entry name" value="Cytochrome c-like domain"/>
    <property type="match status" value="1"/>
</dbReference>
<evidence type="ECO:0000256" key="5">
    <source>
        <dbReference type="SAM" id="SignalP"/>
    </source>
</evidence>
<evidence type="ECO:0000259" key="6">
    <source>
        <dbReference type="PROSITE" id="PS51007"/>
    </source>
</evidence>
<evidence type="ECO:0000256" key="1">
    <source>
        <dbReference type="ARBA" id="ARBA00022617"/>
    </source>
</evidence>
<dbReference type="Proteomes" id="UP000193224">
    <property type="component" value="Unassembled WGS sequence"/>
</dbReference>
<dbReference type="GO" id="GO:0020037">
    <property type="term" value="F:heme binding"/>
    <property type="evidence" value="ECO:0007669"/>
    <property type="project" value="InterPro"/>
</dbReference>
<evidence type="ECO:0000313" key="8">
    <source>
        <dbReference type="Proteomes" id="UP000193224"/>
    </source>
</evidence>
<dbReference type="PROSITE" id="PS51007">
    <property type="entry name" value="CYTC"/>
    <property type="match status" value="1"/>
</dbReference>